<comment type="caution">
    <text evidence="2">The sequence shown here is derived from an EMBL/GenBank/DDBJ whole genome shotgun (WGS) entry which is preliminary data.</text>
</comment>
<dbReference type="Gene3D" id="2.40.160.10">
    <property type="entry name" value="Porin"/>
    <property type="match status" value="1"/>
</dbReference>
<dbReference type="Proteomes" id="UP000186216">
    <property type="component" value="Unassembled WGS sequence"/>
</dbReference>
<dbReference type="AlphaFoldDB" id="A0AA45W0L6"/>
<feature type="domain" description="Porin" evidence="1">
    <location>
        <begin position="27"/>
        <end position="318"/>
    </location>
</feature>
<evidence type="ECO:0000259" key="1">
    <source>
        <dbReference type="Pfam" id="PF13609"/>
    </source>
</evidence>
<dbReference type="InterPro" id="IPR033900">
    <property type="entry name" value="Gram_neg_porin_domain"/>
</dbReference>
<dbReference type="Pfam" id="PF13609">
    <property type="entry name" value="Porin_4"/>
    <property type="match status" value="1"/>
</dbReference>
<dbReference type="SUPFAM" id="SSF56935">
    <property type="entry name" value="Porins"/>
    <property type="match status" value="1"/>
</dbReference>
<protein>
    <submittedName>
        <fullName evidence="2">Outer membrane protein OmpU</fullName>
    </submittedName>
</protein>
<organism evidence="2 3">
    <name type="scientific">Paracoccus saliphilus</name>
    <dbReference type="NCBI Taxonomy" id="405559"/>
    <lineage>
        <taxon>Bacteria</taxon>
        <taxon>Pseudomonadati</taxon>
        <taxon>Pseudomonadota</taxon>
        <taxon>Alphaproteobacteria</taxon>
        <taxon>Rhodobacterales</taxon>
        <taxon>Paracoccaceae</taxon>
        <taxon>Paracoccus</taxon>
    </lineage>
</organism>
<dbReference type="InterPro" id="IPR023614">
    <property type="entry name" value="Porin_dom_sf"/>
</dbReference>
<dbReference type="GO" id="GO:0016020">
    <property type="term" value="C:membrane"/>
    <property type="evidence" value="ECO:0007669"/>
    <property type="project" value="InterPro"/>
</dbReference>
<evidence type="ECO:0000313" key="2">
    <source>
        <dbReference type="EMBL" id="SIS49968.1"/>
    </source>
</evidence>
<reference evidence="2 3" key="1">
    <citation type="submission" date="2017-01" db="EMBL/GenBank/DDBJ databases">
        <authorList>
            <person name="Varghese N."/>
            <person name="Submissions S."/>
        </authorList>
    </citation>
    <scope>NUCLEOTIDE SEQUENCE [LARGE SCALE GENOMIC DNA]</scope>
    <source>
        <strain evidence="2 3">DSM 18447</strain>
    </source>
</reference>
<gene>
    <name evidence="2" type="ORF">SAMN05421772_10186</name>
</gene>
<proteinExistence type="predicted"/>
<name>A0AA45W0L6_9RHOB</name>
<dbReference type="EMBL" id="FTOU01000001">
    <property type="protein sequence ID" value="SIS49968.1"/>
    <property type="molecule type" value="Genomic_DNA"/>
</dbReference>
<sequence>MHTQGGNAGLGIRETRGNMTMKKALIASTALIATAGFAAADVTISGYGRTGVVYQENSGNDNDTTVVSRLRMNIDASTSTDQGLEFGARFRLQWDQGDDNTDSNPGLLYVTGSGLTVEVGNVNTAIDSSSLIYATELSYMDNSVGFSGVLPAFYAYAAKDYGGDNNRMGVAAEYVFDTLTVRGSYITADQVNDLPVGTEEEFGLLAEYVWNDRLELSGAATWNGEGIEDNDIFFIGARYAVMDNARIGLNYVSSEDWMKGDTIAIYGDYTLADGRTNIEAYVANNDQDYFGKETDNAFGVGVNYDLGGARLGGSIQRDYDENVRADMGLRFDF</sequence>
<evidence type="ECO:0000313" key="3">
    <source>
        <dbReference type="Proteomes" id="UP000186216"/>
    </source>
</evidence>
<dbReference type="GO" id="GO:0015288">
    <property type="term" value="F:porin activity"/>
    <property type="evidence" value="ECO:0007669"/>
    <property type="project" value="InterPro"/>
</dbReference>
<accession>A0AA45W0L6</accession>